<sequence>MLPFYLTTKRGKAGDSAVDRTRAESTAQQEAEREHNRRAEEGRHRSVPDWQTCLPLGWGEEDPTSSVRSSSPGASRASQKQRKRAVSEGGVTVIVTASAATPAAARMHVHWRLVALSCRQVVDVMRRDGRRLAASSDLLAGFGAYSRLRIGPG</sequence>
<dbReference type="AlphaFoldDB" id="A0A146FJ23"/>
<proteinExistence type="predicted"/>
<dbReference type="EMBL" id="BCWF01000020">
    <property type="protein sequence ID" value="GAT25738.1"/>
    <property type="molecule type" value="Genomic_DNA"/>
</dbReference>
<feature type="compositionally biased region" description="Low complexity" evidence="1">
    <location>
        <begin position="65"/>
        <end position="78"/>
    </location>
</feature>
<reference evidence="2 3" key="1">
    <citation type="journal article" date="2016" name="DNA Res.">
        <title>Genome sequence of Aspergillus luchuensis NBRC 4314.</title>
        <authorList>
            <person name="Yamada O."/>
            <person name="Machida M."/>
            <person name="Hosoyama A."/>
            <person name="Goto M."/>
            <person name="Takahashi T."/>
            <person name="Futagami T."/>
            <person name="Yamagata Y."/>
            <person name="Takeuchi M."/>
            <person name="Kobayashi T."/>
            <person name="Koike H."/>
            <person name="Abe K."/>
            <person name="Asai K."/>
            <person name="Arita M."/>
            <person name="Fujita N."/>
            <person name="Fukuda K."/>
            <person name="Higa K."/>
            <person name="Horikawa H."/>
            <person name="Ishikawa T."/>
            <person name="Jinno K."/>
            <person name="Kato Y."/>
            <person name="Kirimura K."/>
            <person name="Mizutani O."/>
            <person name="Nakasone K."/>
            <person name="Sano M."/>
            <person name="Shiraishi Y."/>
            <person name="Tsukahara M."/>
            <person name="Gomi K."/>
        </authorList>
    </citation>
    <scope>NUCLEOTIDE SEQUENCE [LARGE SCALE GENOMIC DNA]</scope>
    <source>
        <strain evidence="2 3">RIB 2604</strain>
    </source>
</reference>
<reference evidence="3" key="2">
    <citation type="submission" date="2016-02" db="EMBL/GenBank/DDBJ databases">
        <title>Genome sequencing of Aspergillus luchuensis NBRC 4314.</title>
        <authorList>
            <person name="Yamada O."/>
        </authorList>
    </citation>
    <scope>NUCLEOTIDE SEQUENCE [LARGE SCALE GENOMIC DNA]</scope>
    <source>
        <strain evidence="3">RIB 2604</strain>
    </source>
</reference>
<evidence type="ECO:0000313" key="2">
    <source>
        <dbReference type="EMBL" id="GAT25738.1"/>
    </source>
</evidence>
<evidence type="ECO:0000256" key="1">
    <source>
        <dbReference type="SAM" id="MobiDB-lite"/>
    </source>
</evidence>
<dbReference type="Proteomes" id="UP000075230">
    <property type="component" value="Unassembled WGS sequence"/>
</dbReference>
<organism evidence="2 3">
    <name type="scientific">Aspergillus kawachii</name>
    <name type="common">White koji mold</name>
    <name type="synonym">Aspergillus awamori var. kawachi</name>
    <dbReference type="NCBI Taxonomy" id="1069201"/>
    <lineage>
        <taxon>Eukaryota</taxon>
        <taxon>Fungi</taxon>
        <taxon>Dikarya</taxon>
        <taxon>Ascomycota</taxon>
        <taxon>Pezizomycotina</taxon>
        <taxon>Eurotiomycetes</taxon>
        <taxon>Eurotiomycetidae</taxon>
        <taxon>Eurotiales</taxon>
        <taxon>Aspergillaceae</taxon>
        <taxon>Aspergillus</taxon>
        <taxon>Aspergillus subgen. Circumdati</taxon>
    </lineage>
</organism>
<evidence type="ECO:0000313" key="3">
    <source>
        <dbReference type="Proteomes" id="UP000075230"/>
    </source>
</evidence>
<comment type="caution">
    <text evidence="2">The sequence shown here is derived from an EMBL/GenBank/DDBJ whole genome shotgun (WGS) entry which is preliminary data.</text>
</comment>
<name>A0A146FJ23_ASPKA</name>
<accession>A0A146FJ23</accession>
<gene>
    <name evidence="2" type="ORF">RIB2604_02003150</name>
</gene>
<feature type="compositionally biased region" description="Basic and acidic residues" evidence="1">
    <location>
        <begin position="30"/>
        <end position="47"/>
    </location>
</feature>
<protein>
    <submittedName>
        <fullName evidence="2">Uncharacterized protein</fullName>
    </submittedName>
</protein>
<feature type="region of interest" description="Disordered" evidence="1">
    <location>
        <begin position="1"/>
        <end position="88"/>
    </location>
</feature>